<feature type="compositionally biased region" description="Pro residues" evidence="1">
    <location>
        <begin position="614"/>
        <end position="638"/>
    </location>
</feature>
<proteinExistence type="predicted"/>
<feature type="region of interest" description="Disordered" evidence="1">
    <location>
        <begin position="277"/>
        <end position="303"/>
    </location>
</feature>
<keyword evidence="3" id="KW-1185">Reference proteome</keyword>
<feature type="region of interest" description="Disordered" evidence="1">
    <location>
        <begin position="1"/>
        <end position="25"/>
    </location>
</feature>
<reference evidence="2 3" key="1">
    <citation type="journal article" date="2024" name="IMA Fungus">
        <title>Apiospora arundinis, a panoply of carbohydrate-active enzymes and secondary metabolites.</title>
        <authorList>
            <person name="Sorensen T."/>
            <person name="Petersen C."/>
            <person name="Muurmann A.T."/>
            <person name="Christiansen J.V."/>
            <person name="Brundto M.L."/>
            <person name="Overgaard C.K."/>
            <person name="Boysen A.T."/>
            <person name="Wollenberg R.D."/>
            <person name="Larsen T.O."/>
            <person name="Sorensen J.L."/>
            <person name="Nielsen K.L."/>
            <person name="Sondergaard T.E."/>
        </authorList>
    </citation>
    <scope>NUCLEOTIDE SEQUENCE [LARGE SCALE GENOMIC DNA]</scope>
    <source>
        <strain evidence="2 3">AAU 773</strain>
    </source>
</reference>
<feature type="region of interest" description="Disordered" evidence="1">
    <location>
        <begin position="109"/>
        <end position="192"/>
    </location>
</feature>
<dbReference type="Proteomes" id="UP001390339">
    <property type="component" value="Unassembled WGS sequence"/>
</dbReference>
<comment type="caution">
    <text evidence="2">The sequence shown here is derived from an EMBL/GenBank/DDBJ whole genome shotgun (WGS) entry which is preliminary data.</text>
</comment>
<evidence type="ECO:0000313" key="2">
    <source>
        <dbReference type="EMBL" id="KAK8868227.1"/>
    </source>
</evidence>
<feature type="compositionally biased region" description="Basic and acidic residues" evidence="1">
    <location>
        <begin position="570"/>
        <end position="584"/>
    </location>
</feature>
<organism evidence="2 3">
    <name type="scientific">Apiospora arundinis</name>
    <dbReference type="NCBI Taxonomy" id="335852"/>
    <lineage>
        <taxon>Eukaryota</taxon>
        <taxon>Fungi</taxon>
        <taxon>Dikarya</taxon>
        <taxon>Ascomycota</taxon>
        <taxon>Pezizomycotina</taxon>
        <taxon>Sordariomycetes</taxon>
        <taxon>Xylariomycetidae</taxon>
        <taxon>Amphisphaeriales</taxon>
        <taxon>Apiosporaceae</taxon>
        <taxon>Apiospora</taxon>
    </lineage>
</organism>
<gene>
    <name evidence="2" type="ORF">PGQ11_006805</name>
</gene>
<sequence>MSQIVGPTSAAVNSPAPTLPSDLTSAPSTMTILPPGAYMETLAGEFVEGAIITTTSSGKSEPTIVPVIVPLEGPPRICWGCIPTFPVNIQFKIPGLCFKVLGFKISNCSKEGKDEKGGSEQGGGEGKEPEPNKDPGKDGKEDDPEKKKDPGNEKDPGKGKDPGTEKDPGKEKEPTKTYNGPEPSSTVKSSTTCTTTVSATYASVFCSVTTAVASGQGQQDGQRQQPTSCSTLVYSTATACDTLVASTTTTLVPQETDNVFCSSDTCGAASCKQRKKNSQQSEKRAAPFRDSQPGVNEWSDPKNYNNDRLKFMRGEAEIAESDEKTHVEQSWDSISTTNWIKFDNQVNTLAVSGLWGCTSVVVVSTQGAWASHFWENPSFRGGDERFEADVIRRLHLGLEVLYMNEFGLDELRNNDHKPQGHMFDDANSPRVFVMAPTMRVASSSVSMGESPLMYAAYVDRIVSELRAIFPNNEKHTISTIKYSPQTTFEFMDDIDAYGNFIRVPDFGDAQFNSHLGKLLIQYQPGQKRCEVNDHVTEADQPKAMWRIWFEGNDIGDRHHEWVPAAHQHLKRDEQSCSIKGDDPGSKGSTSVSPPATTAPIATAAPPTTTQAPAAPAPTTPPNNTPRVRPPPPLPRPAPPLPKICNLHLHEYVQGFSDHSIVVDYDFYDGDGKKKHSGRFTKDWNQEYLVPTGETGLAHPISVAMTNKLPLGAAVEDCPSPDLGGTGGRKTNKRCARTQWKSWVIQLKYGDLAWASSYVSTLYNQDPNNVPNCQVGAFADNDWDGINKIDPHRQMDCRFPC</sequence>
<feature type="region of interest" description="Disordered" evidence="1">
    <location>
        <begin position="568"/>
        <end position="638"/>
    </location>
</feature>
<evidence type="ECO:0000313" key="3">
    <source>
        <dbReference type="Proteomes" id="UP001390339"/>
    </source>
</evidence>
<accession>A0ABR2IUD4</accession>
<protein>
    <submittedName>
        <fullName evidence="2">Uncharacterized protein</fullName>
    </submittedName>
</protein>
<evidence type="ECO:0000256" key="1">
    <source>
        <dbReference type="SAM" id="MobiDB-lite"/>
    </source>
</evidence>
<dbReference type="EMBL" id="JAPCWZ010000004">
    <property type="protein sequence ID" value="KAK8868227.1"/>
    <property type="molecule type" value="Genomic_DNA"/>
</dbReference>
<feature type="compositionally biased region" description="Low complexity" evidence="1">
    <location>
        <begin position="593"/>
        <end position="613"/>
    </location>
</feature>
<name>A0ABR2IUD4_9PEZI</name>
<feature type="compositionally biased region" description="Basic and acidic residues" evidence="1">
    <location>
        <begin position="125"/>
        <end position="175"/>
    </location>
</feature>